<dbReference type="Proteomes" id="UP000219338">
    <property type="component" value="Unassembled WGS sequence"/>
</dbReference>
<evidence type="ECO:0000256" key="1">
    <source>
        <dbReference type="SAM" id="MobiDB-lite"/>
    </source>
</evidence>
<feature type="compositionally biased region" description="Polar residues" evidence="1">
    <location>
        <begin position="1"/>
        <end position="14"/>
    </location>
</feature>
<gene>
    <name evidence="2" type="ORF">ARMOST_07134</name>
</gene>
<organism evidence="2 3">
    <name type="scientific">Armillaria ostoyae</name>
    <name type="common">Armillaria root rot fungus</name>
    <dbReference type="NCBI Taxonomy" id="47428"/>
    <lineage>
        <taxon>Eukaryota</taxon>
        <taxon>Fungi</taxon>
        <taxon>Dikarya</taxon>
        <taxon>Basidiomycota</taxon>
        <taxon>Agaricomycotina</taxon>
        <taxon>Agaricomycetes</taxon>
        <taxon>Agaricomycetidae</taxon>
        <taxon>Agaricales</taxon>
        <taxon>Marasmiineae</taxon>
        <taxon>Physalacriaceae</taxon>
        <taxon>Armillaria</taxon>
    </lineage>
</organism>
<accession>A0A284R4X7</accession>
<dbReference type="EMBL" id="FUEG01000004">
    <property type="protein sequence ID" value="SJL03777.1"/>
    <property type="molecule type" value="Genomic_DNA"/>
</dbReference>
<name>A0A284R4X7_ARMOS</name>
<evidence type="ECO:0000313" key="2">
    <source>
        <dbReference type="EMBL" id="SJL03777.1"/>
    </source>
</evidence>
<protein>
    <submittedName>
        <fullName evidence="2">Uncharacterized protein</fullName>
    </submittedName>
</protein>
<sequence>MSPMNSSNANSYTPGINDDHNEYDIDIKYYDYKDKDHKGKQYTWEPVFENWNDWKGWKKGKYTPFQYRVYHERILRDRLRTVARITTNVTFASLLS</sequence>
<feature type="region of interest" description="Disordered" evidence="1">
    <location>
        <begin position="1"/>
        <end position="21"/>
    </location>
</feature>
<reference evidence="3" key="1">
    <citation type="journal article" date="2017" name="Nat. Ecol. Evol.">
        <title>Genome expansion and lineage-specific genetic innovations in the forest pathogenic fungi Armillaria.</title>
        <authorList>
            <person name="Sipos G."/>
            <person name="Prasanna A.N."/>
            <person name="Walter M.C."/>
            <person name="O'Connor E."/>
            <person name="Balint B."/>
            <person name="Krizsan K."/>
            <person name="Kiss B."/>
            <person name="Hess J."/>
            <person name="Varga T."/>
            <person name="Slot J."/>
            <person name="Riley R."/>
            <person name="Boka B."/>
            <person name="Rigling D."/>
            <person name="Barry K."/>
            <person name="Lee J."/>
            <person name="Mihaltcheva S."/>
            <person name="LaButti K."/>
            <person name="Lipzen A."/>
            <person name="Waldron R."/>
            <person name="Moloney N.M."/>
            <person name="Sperisen C."/>
            <person name="Kredics L."/>
            <person name="Vagvoelgyi C."/>
            <person name="Patrignani A."/>
            <person name="Fitzpatrick D."/>
            <person name="Nagy I."/>
            <person name="Doyle S."/>
            <person name="Anderson J.B."/>
            <person name="Grigoriev I.V."/>
            <person name="Gueldener U."/>
            <person name="Muensterkoetter M."/>
            <person name="Nagy L.G."/>
        </authorList>
    </citation>
    <scope>NUCLEOTIDE SEQUENCE [LARGE SCALE GENOMIC DNA]</scope>
    <source>
        <strain evidence="3">C18/9</strain>
    </source>
</reference>
<evidence type="ECO:0000313" key="3">
    <source>
        <dbReference type="Proteomes" id="UP000219338"/>
    </source>
</evidence>
<proteinExistence type="predicted"/>
<keyword evidence="3" id="KW-1185">Reference proteome</keyword>
<dbReference type="AlphaFoldDB" id="A0A284R4X7"/>